<evidence type="ECO:0000313" key="1">
    <source>
        <dbReference type="EMBL" id="KAF6784442.1"/>
    </source>
</evidence>
<dbReference type="Proteomes" id="UP000652219">
    <property type="component" value="Unassembled WGS sequence"/>
</dbReference>
<evidence type="ECO:0008006" key="3">
    <source>
        <dbReference type="Google" id="ProtNLM"/>
    </source>
</evidence>
<name>A0A8H6MIJ6_9PEZI</name>
<accession>A0A8H6MIJ6</accession>
<dbReference type="EMBL" id="WIGN01000751">
    <property type="protein sequence ID" value="KAF6784442.1"/>
    <property type="molecule type" value="Genomic_DNA"/>
</dbReference>
<evidence type="ECO:0000313" key="2">
    <source>
        <dbReference type="Proteomes" id="UP000652219"/>
    </source>
</evidence>
<keyword evidence="2" id="KW-1185">Reference proteome</keyword>
<gene>
    <name evidence="1" type="ORF">CSOJ01_15758</name>
</gene>
<comment type="caution">
    <text evidence="1">The sequence shown here is derived from an EMBL/GenBank/DDBJ whole genome shotgun (WGS) entry which is preliminary data.</text>
</comment>
<organism evidence="1 2">
    <name type="scientific">Colletotrichum sojae</name>
    <dbReference type="NCBI Taxonomy" id="2175907"/>
    <lineage>
        <taxon>Eukaryota</taxon>
        <taxon>Fungi</taxon>
        <taxon>Dikarya</taxon>
        <taxon>Ascomycota</taxon>
        <taxon>Pezizomycotina</taxon>
        <taxon>Sordariomycetes</taxon>
        <taxon>Hypocreomycetidae</taxon>
        <taxon>Glomerellales</taxon>
        <taxon>Glomerellaceae</taxon>
        <taxon>Colletotrichum</taxon>
        <taxon>Colletotrichum orchidearum species complex</taxon>
    </lineage>
</organism>
<reference evidence="1 2" key="1">
    <citation type="journal article" date="2020" name="Phytopathology">
        <title>Genome Sequence Resources of Colletotrichum truncatum, C. plurivorum, C. musicola, and C. sojae: Four Species Pathogenic to Soybean (Glycine max).</title>
        <authorList>
            <person name="Rogerio F."/>
            <person name="Boufleur T.R."/>
            <person name="Ciampi-Guillardi M."/>
            <person name="Sukno S.A."/>
            <person name="Thon M.R."/>
            <person name="Massola Junior N.S."/>
            <person name="Baroncelli R."/>
        </authorList>
    </citation>
    <scope>NUCLEOTIDE SEQUENCE [LARGE SCALE GENOMIC DNA]</scope>
    <source>
        <strain evidence="1 2">LFN0009</strain>
    </source>
</reference>
<sequence>MPCTRCFRAKVPCRFGEKSTRCRTCIEAKKPCDGVLVASTRKSCFCVFAVQKLNSQQKEWDEKEEKAGEELFALHQEFARLQVQMADAAGRLKRIRTRQTEVFERGMQEVDNDEVLPALDAHERFVVSDLQAVGLGNDPPWSLFGFGDEFVGLGPLVDGAGAGSVGGSSATQG</sequence>
<proteinExistence type="predicted"/>
<dbReference type="AlphaFoldDB" id="A0A8H6MIJ6"/>
<protein>
    <recommendedName>
        <fullName evidence="3">Zn(2)-C6 fungal-type domain-containing protein</fullName>
    </recommendedName>
</protein>